<feature type="compositionally biased region" description="Basic and acidic residues" evidence="2">
    <location>
        <begin position="430"/>
        <end position="463"/>
    </location>
</feature>
<evidence type="ECO:0000256" key="2">
    <source>
        <dbReference type="SAM" id="MobiDB-lite"/>
    </source>
</evidence>
<dbReference type="Gene3D" id="1.20.58.60">
    <property type="match status" value="1"/>
</dbReference>
<feature type="region of interest" description="Disordered" evidence="2">
    <location>
        <begin position="1134"/>
        <end position="1162"/>
    </location>
</feature>
<feature type="compositionally biased region" description="Polar residues" evidence="2">
    <location>
        <begin position="963"/>
        <end position="974"/>
    </location>
</feature>
<feature type="coiled-coil region" evidence="1">
    <location>
        <begin position="1726"/>
        <end position="1757"/>
    </location>
</feature>
<proteinExistence type="predicted"/>
<sequence length="2705" mass="302884">MAEEEIKTVAEKILKQKSASEIVKTPETVRKISREEVEDVFKSLKRQNSQPEKQPLVDQVIDNIVDDIVKEKSKTEDEDFDILDLDEIKAATEASQKIEENLPTKSPSPVLVQAPKNMEDSGINLPDIVPQELPKEPPQQEDLPMEDSGIGFTESTENVKESISERPPSPKSEEIAMLEGKIAQLDESVELKDELTDSSLDLYGNFDMMASPTVKSPVPAVDYDLFGSISPPAGLTAETMAQPRKSVAFSDHVQEKTISPAPSMSSPEIIDAEDYFLKSGDEKARLEAELDELMDGFTEEIEKRERMPDQRDLLGNFKIDSPEAQEIDSSDSAKEYFPVELSKNQVSSPVEKTEADERKAIDTECDLEAVSKLEEPSQSISHDADVINTDPLASSLSEEAESEKVTPAEIEEKLDGSEKEIETMPSEIIEDTHETVVESSVEKSANDEVKNENKEQENQKEIPLDTQEEVGLAEQPELMEPTADRNAQEEISVKESENAEPAPLAEEGEMLENDHQPQVAVVEEQSVGNSDEKPVETEEKSEPREDQTLEAQESVCKVDWTEEKVKTEKTVNETAEIPEQSEDLSPEAIELQPDSPHLQESLEDTVSPAAAADDITVASDRSAAEIESFAALTVSEIIQSAQKEAKSYHEADESEIREKCDDPVAINEEAPAQVHDSEKETNRENMEDSTPEISPENVTENEIKEEKQREKFDVPPKFKEIPFEPVKENEIEVVLKKEGEKELPEFVVEKDEPKLEELKSSEAVSFGENQKIRSEKVLSFASYRSESTEVQQTVITTPAEADPVVSSKEEEINLEENLQEIPKETKEMSSQGSIQQLVSSSGDFDEENASETAIDIQVTNDAKEDELSDAETTSQSTIKASPSMTTMDSVDVSGSYDPDSSNTNAVSDRFSVYCEPDEVISESKELQMEVSTTEIEVTTETTITEMKRSESSDTLRFTEEHTSISATVHSSSTVGDEGKVDEPVSVSADAPAAPEMSENKEKQSGGQWNSGWEGWEDDEWKEPVKVEFKQQNIQESSIAGTQSAEDNEQGVNVSGNISTDTEAGYETATSGGEYDTAVEDNNTSTDAFYSCTEGTDVEDNRAETPTNADVPHVGNIPHFGEFSFASSQTVQEISSQEFASSQDSVLQSQEQDPPEDGANLNEFNFRDGCTIVETVAKKDTVEVFDPQEGRWYEAQMDLSKIEEISPPLSNSPLSSPKPLLRETVSSPVLISKGESTSDLIQEQISEEQVEEEQQQKTPSPEPLPIIEPEPEPQAEPEPETEQVQQEAVPEAQEPEKPVEPEPQKEVTPEPEQENVDPLPENVKLLEDKEEIIIAEKVLDTESLKIDVNSVTASVTTSYEIIDVKKVIVDMPVATPSPIQQIEEEAKPSTSESSASEESEAESVKAKSASPEPVSITVSSKSSEINEESTMVVLNVETRKSTGELRFTDTPTTVTSEAESTSGKVEQIADEAEQIIVAEKIKDTVTEQIVQSSQSDDKTTETIEEEARAASQWCQEMLDDFGVNELTWTKSKAEEDLESLNKAYKTLDEFNTGDDSISEATKRCRDALEEAIQKLNELVEDLNLSIDYEQKLKFLSDWLEKVENQVSNEPFNVTVKDQLEKNIEKYEKLNEVITQKEVLVSEVIQHGEELADRAKTKQESYRAGVSSLDAEWKRVTKMVDERKHKLSEWSVSLHKYEEVYVGTVRSCEDLSHEVSKLEESVLEEVEFAEIMSSIEILKEQIENVKAEAEAIIEDFEKTDNGTDKGQFLELVNSVPENLKADCKDLDKRLQQIKTNQELSIKLAEKGKTVIDFVEKANAVLDSDRLPVNPNELEEQLDMYDRLDAELEDLEVVVKMISDWSVEIQKGPNPSKNVDDMESLLSDQMSKTKRSIENKAHIFKNLVDNWKELEDAFALVEERSNRIKSALEESDADTVKLAELIDEADINKELNSIQEMINVFLDGNIMSEYLEEKGQGISSNINSQIAEAQRKIRASTEDEKSEEIEQWVESSSQMVHKAESLGELQTIHEKIQQFANDIDQNNSVQEKLIALDDLVRDRVKSLSETKDVDEQTQKVKTDLQTHISLLEKMESSGETAVDKPAEFQIALNAIDSLEEKYKDLPEFTSLKEKIEVLRLPEGTNDRTSSVEAKLSDSEAQLATTEVKAVSLSGTTIEEAKAAVTQVYTDLVTVKNDLEQLISTKRKLNEHGFIDKDTDFSLSLVALRERFNNIGKRITDSKVALSKSARRVQKLKRAVEDTDQWAHEVLAQSVEQYPMTDRLRMASDAEIRKREVLEATEDCVNKLQANLGADCSQLVADVHQGLDSTETLVKALRNEEIQSDASSEIGESKDDIKGINIMLSKIEIELEDSTLGVSNPKYITRQAEILSVQREKLDEVKAYLETENDEDNPNLRTIASTKYKALEETYAEKKNAFDAVAEIWSGFEKECNTLLEDLRPENISHDVVVDAADRLKALKFKVNSAKEPATSPRKGDSKAQEMLEKAQNLIDNFEDQKIMKIEQTDEQKSEEVTRTYESVQQFAKSSVMVYGCQASINTVEQQIESFEKCLLDESASEEDEEKMQKIHSLIQKKKTDVQIVKETSKTIKEVQSQLVVELETAHQTFITLENRSTNTTEESHDLLEQYEKLNSSMFEIESKQSQIRHEVNEANDTYGFNFEIKEDILCESVVMKLRQDLSDAQRVTVEKWRRSV</sequence>
<dbReference type="InterPro" id="IPR018159">
    <property type="entry name" value="Spectrin/alpha-actinin"/>
</dbReference>
<organism evidence="3 4">
    <name type="scientific">Oikopleura dioica</name>
    <name type="common">Tunicate</name>
    <dbReference type="NCBI Taxonomy" id="34765"/>
    <lineage>
        <taxon>Eukaryota</taxon>
        <taxon>Metazoa</taxon>
        <taxon>Chordata</taxon>
        <taxon>Tunicata</taxon>
        <taxon>Appendicularia</taxon>
        <taxon>Copelata</taxon>
        <taxon>Oikopleuridae</taxon>
        <taxon>Oikopleura</taxon>
    </lineage>
</organism>
<feature type="compositionally biased region" description="Polar residues" evidence="2">
    <location>
        <begin position="828"/>
        <end position="842"/>
    </location>
</feature>
<feature type="coiled-coil region" evidence="1">
    <location>
        <begin position="1522"/>
        <end position="1584"/>
    </location>
</feature>
<dbReference type="EMBL" id="OU015568">
    <property type="protein sequence ID" value="CAG5085303.1"/>
    <property type="molecule type" value="Genomic_DNA"/>
</dbReference>
<feature type="region of interest" description="Disordered" evidence="2">
    <location>
        <begin position="822"/>
        <end position="909"/>
    </location>
</feature>
<feature type="compositionally biased region" description="Polar residues" evidence="2">
    <location>
        <begin position="1029"/>
        <end position="1061"/>
    </location>
</feature>
<feature type="coiled-coil region" evidence="1">
    <location>
        <begin position="2489"/>
        <end position="2516"/>
    </location>
</feature>
<evidence type="ECO:0000313" key="3">
    <source>
        <dbReference type="EMBL" id="CAG5085303.1"/>
    </source>
</evidence>
<protein>
    <submittedName>
        <fullName evidence="3">Oidioi.mRNA.OKI2018_I69.PAR.g10860.t1.cds</fullName>
    </submittedName>
</protein>
<feature type="compositionally biased region" description="Basic and acidic residues" evidence="2">
    <location>
        <begin position="1293"/>
        <end position="1307"/>
    </location>
</feature>
<feature type="compositionally biased region" description="Low complexity" evidence="2">
    <location>
        <begin position="983"/>
        <end position="994"/>
    </location>
</feature>
<dbReference type="InterPro" id="IPR002017">
    <property type="entry name" value="Spectrin_repeat"/>
</dbReference>
<dbReference type="SMART" id="SM00150">
    <property type="entry name" value="SPEC"/>
    <property type="match status" value="2"/>
</dbReference>
<feature type="region of interest" description="Disordered" evidence="2">
    <location>
        <begin position="963"/>
        <end position="1090"/>
    </location>
</feature>
<reference evidence="3 4" key="1">
    <citation type="submission" date="2021-04" db="EMBL/GenBank/DDBJ databases">
        <authorList>
            <person name="Bliznina A."/>
        </authorList>
    </citation>
    <scope>NUCLEOTIDE SEQUENCE [LARGE SCALE GENOMIC DNA]</scope>
</reference>
<feature type="compositionally biased region" description="Basic and acidic residues" evidence="2">
    <location>
        <begin position="675"/>
        <end position="686"/>
    </location>
</feature>
<dbReference type="SUPFAM" id="SSF46966">
    <property type="entry name" value="Spectrin repeat"/>
    <property type="match status" value="1"/>
</dbReference>
<gene>
    <name evidence="3" type="ORF">OKIOD_LOCUS2418</name>
</gene>
<feature type="compositionally biased region" description="Polar residues" evidence="2">
    <location>
        <begin position="1134"/>
        <end position="1151"/>
    </location>
</feature>
<accession>A0ABN7RT27</accession>
<keyword evidence="1" id="KW-0175">Coiled coil</keyword>
<dbReference type="Pfam" id="PF00435">
    <property type="entry name" value="Spectrin"/>
    <property type="match status" value="1"/>
</dbReference>
<feature type="compositionally biased region" description="Polar residues" evidence="2">
    <location>
        <begin position="1225"/>
        <end position="1240"/>
    </location>
</feature>
<feature type="compositionally biased region" description="Basic and acidic residues" evidence="2">
    <location>
        <begin position="530"/>
        <end position="547"/>
    </location>
</feature>
<feature type="compositionally biased region" description="Basic and acidic residues" evidence="2">
    <location>
        <begin position="402"/>
        <end position="422"/>
    </location>
</feature>
<feature type="compositionally biased region" description="Polar residues" evidence="2">
    <location>
        <begin position="870"/>
        <end position="888"/>
    </location>
</feature>
<feature type="region of interest" description="Disordered" evidence="2">
    <location>
        <begin position="314"/>
        <end position="333"/>
    </location>
</feature>
<dbReference type="Proteomes" id="UP001158576">
    <property type="component" value="Chromosome PAR"/>
</dbReference>
<feature type="region of interest" description="Disordered" evidence="2">
    <location>
        <begin position="1378"/>
        <end position="1421"/>
    </location>
</feature>
<feature type="region of interest" description="Disordered" evidence="2">
    <location>
        <begin position="343"/>
        <end position="556"/>
    </location>
</feature>
<feature type="compositionally biased region" description="Basic and acidic residues" evidence="2">
    <location>
        <begin position="482"/>
        <end position="497"/>
    </location>
</feature>
<evidence type="ECO:0000313" key="4">
    <source>
        <dbReference type="Proteomes" id="UP001158576"/>
    </source>
</evidence>
<feature type="region of interest" description="Disordered" evidence="2">
    <location>
        <begin position="641"/>
        <end position="716"/>
    </location>
</feature>
<keyword evidence="4" id="KW-1185">Reference proteome</keyword>
<feature type="region of interest" description="Disordered" evidence="2">
    <location>
        <begin position="97"/>
        <end position="173"/>
    </location>
</feature>
<name>A0ABN7RT27_OIKDI</name>
<feature type="compositionally biased region" description="Acidic residues" evidence="2">
    <location>
        <begin position="1268"/>
        <end position="1280"/>
    </location>
</feature>
<feature type="compositionally biased region" description="Low complexity" evidence="2">
    <location>
        <begin position="1281"/>
        <end position="1291"/>
    </location>
</feature>
<feature type="region of interest" description="Disordered" evidence="2">
    <location>
        <begin position="1225"/>
        <end position="1322"/>
    </location>
</feature>
<feature type="compositionally biased region" description="Basic and acidic residues" evidence="2">
    <location>
        <begin position="643"/>
        <end position="662"/>
    </location>
</feature>
<feature type="compositionally biased region" description="Basic and acidic residues" evidence="2">
    <location>
        <begin position="351"/>
        <end position="362"/>
    </location>
</feature>
<evidence type="ECO:0000256" key="1">
    <source>
        <dbReference type="SAM" id="Coils"/>
    </source>
</evidence>
<feature type="compositionally biased region" description="Basic and acidic residues" evidence="2">
    <location>
        <begin position="701"/>
        <end position="716"/>
    </location>
</feature>